<comment type="caution">
    <text evidence="5">The sequence shown here is derived from an EMBL/GenBank/DDBJ whole genome shotgun (WGS) entry which is preliminary data.</text>
</comment>
<dbReference type="EMBL" id="MCFL01000058">
    <property type="protein sequence ID" value="ORZ31536.1"/>
    <property type="molecule type" value="Genomic_DNA"/>
</dbReference>
<comment type="similarity">
    <text evidence="1 4">Belongs to the eukaryotic ribosomal protein eL15 family.</text>
</comment>
<keyword evidence="2 4" id="KW-0689">Ribosomal protein</keyword>
<name>A0A1Y2HAA6_9FUNG</name>
<gene>
    <name evidence="5" type="ORF">BCR44DRAFT_386461</name>
</gene>
<dbReference type="GO" id="GO:0003735">
    <property type="term" value="F:structural constituent of ribosome"/>
    <property type="evidence" value="ECO:0007669"/>
    <property type="project" value="InterPro"/>
</dbReference>
<protein>
    <recommendedName>
        <fullName evidence="4">Ribosomal protein L15</fullName>
    </recommendedName>
</protein>
<evidence type="ECO:0000256" key="1">
    <source>
        <dbReference type="ARBA" id="ARBA00006857"/>
    </source>
</evidence>
<dbReference type="InterPro" id="IPR000439">
    <property type="entry name" value="Ribosomal_eL15"/>
</dbReference>
<keyword evidence="6" id="KW-1185">Reference proteome</keyword>
<reference evidence="5 6" key="1">
    <citation type="submission" date="2016-07" db="EMBL/GenBank/DDBJ databases">
        <title>Pervasive Adenine N6-methylation of Active Genes in Fungi.</title>
        <authorList>
            <consortium name="DOE Joint Genome Institute"/>
            <person name="Mondo S.J."/>
            <person name="Dannebaum R.O."/>
            <person name="Kuo R.C."/>
            <person name="Labutti K."/>
            <person name="Haridas S."/>
            <person name="Kuo A."/>
            <person name="Salamov A."/>
            <person name="Ahrendt S.R."/>
            <person name="Lipzen A."/>
            <person name="Sullivan W."/>
            <person name="Andreopoulos W.B."/>
            <person name="Clum A."/>
            <person name="Lindquist E."/>
            <person name="Daum C."/>
            <person name="Ramamoorthy G.K."/>
            <person name="Gryganskyi A."/>
            <person name="Culley D."/>
            <person name="Magnuson J.K."/>
            <person name="James T.Y."/>
            <person name="O'Malley M.A."/>
            <person name="Stajich J.E."/>
            <person name="Spatafora J.W."/>
            <person name="Visel A."/>
            <person name="Grigoriev I.V."/>
        </authorList>
    </citation>
    <scope>NUCLEOTIDE SEQUENCE [LARGE SCALE GENOMIC DNA]</scope>
    <source>
        <strain evidence="5 6">PL171</strain>
    </source>
</reference>
<dbReference type="Pfam" id="PF00827">
    <property type="entry name" value="Ribosomal_L15e"/>
    <property type="match status" value="1"/>
</dbReference>
<evidence type="ECO:0000256" key="2">
    <source>
        <dbReference type="ARBA" id="ARBA00022980"/>
    </source>
</evidence>
<accession>A0A1Y2HAA6</accession>
<dbReference type="Gene3D" id="3.40.1120.10">
    <property type="entry name" value="Ribosomal protein l15e"/>
    <property type="match status" value="1"/>
</dbReference>
<keyword evidence="3 4" id="KW-0687">Ribonucleoprotein</keyword>
<dbReference type="InterPro" id="IPR012678">
    <property type="entry name" value="Ribosomal_uL23/eL15/eS24_sf"/>
</dbReference>
<proteinExistence type="inferred from homology"/>
<sequence>MAANPSPLRCHALSKDTILESKSIKMGAYKYIEELYKKKQSDVLRFLARVRVWEHRHLTS</sequence>
<evidence type="ECO:0000256" key="3">
    <source>
        <dbReference type="ARBA" id="ARBA00023274"/>
    </source>
</evidence>
<dbReference type="SUPFAM" id="SSF54189">
    <property type="entry name" value="Ribosomal proteins S24e, L23 and L15e"/>
    <property type="match status" value="1"/>
</dbReference>
<dbReference type="AlphaFoldDB" id="A0A1Y2HAA6"/>
<dbReference type="OrthoDB" id="10255148at2759"/>
<dbReference type="GO" id="GO:0006412">
    <property type="term" value="P:translation"/>
    <property type="evidence" value="ECO:0007669"/>
    <property type="project" value="InterPro"/>
</dbReference>
<dbReference type="GO" id="GO:0005840">
    <property type="term" value="C:ribosome"/>
    <property type="evidence" value="ECO:0007669"/>
    <property type="project" value="UniProtKB-KW"/>
</dbReference>
<evidence type="ECO:0000313" key="6">
    <source>
        <dbReference type="Proteomes" id="UP000193411"/>
    </source>
</evidence>
<evidence type="ECO:0000313" key="5">
    <source>
        <dbReference type="EMBL" id="ORZ31536.1"/>
    </source>
</evidence>
<dbReference type="GO" id="GO:1990904">
    <property type="term" value="C:ribonucleoprotein complex"/>
    <property type="evidence" value="ECO:0007669"/>
    <property type="project" value="UniProtKB-KW"/>
</dbReference>
<evidence type="ECO:0000256" key="4">
    <source>
        <dbReference type="RuleBase" id="RU000663"/>
    </source>
</evidence>
<dbReference type="STRING" id="765915.A0A1Y2HAA6"/>
<dbReference type="Proteomes" id="UP000193411">
    <property type="component" value="Unassembled WGS sequence"/>
</dbReference>
<organism evidence="5 6">
    <name type="scientific">Catenaria anguillulae PL171</name>
    <dbReference type="NCBI Taxonomy" id="765915"/>
    <lineage>
        <taxon>Eukaryota</taxon>
        <taxon>Fungi</taxon>
        <taxon>Fungi incertae sedis</taxon>
        <taxon>Blastocladiomycota</taxon>
        <taxon>Blastocladiomycetes</taxon>
        <taxon>Blastocladiales</taxon>
        <taxon>Catenariaceae</taxon>
        <taxon>Catenaria</taxon>
    </lineage>
</organism>
<dbReference type="InterPro" id="IPR024794">
    <property type="entry name" value="Rbsml_eL15_core_dom_sf"/>
</dbReference>